<keyword evidence="2" id="KW-0808">Transferase</keyword>
<protein>
    <submittedName>
        <fullName evidence="2">4-hydroxybenzoate polyprenyltransferase</fullName>
    </submittedName>
</protein>
<sequence>MSLLAVLLMMRALDDIRDLGYDREHNPGRPLAGGAVSVRDLTVMIIVGTPLVLALNAWRPPVMGVLAAQLAYAYLVIWADRRLGRPRGDAMLAGMLVNLPVQLLINGFLYAGLLYSTGMAPSWRGVLGIVVTTLAFLHLEFARKTTRRPRPGERTYVTLFGPSGTAALALACAIASVAVLVTAVLLGGGRASWAVWLSVAPLAFAGAGALRFWIRGDVRWPYGQAASFLLASFAGYQIINLIQKVTPS</sequence>
<evidence type="ECO:0000256" key="1">
    <source>
        <dbReference type="SAM" id="Phobius"/>
    </source>
</evidence>
<organism evidence="2 3">
    <name type="scientific">Sphaerisporangium siamense</name>
    <dbReference type="NCBI Taxonomy" id="795645"/>
    <lineage>
        <taxon>Bacteria</taxon>
        <taxon>Bacillati</taxon>
        <taxon>Actinomycetota</taxon>
        <taxon>Actinomycetes</taxon>
        <taxon>Streptosporangiales</taxon>
        <taxon>Streptosporangiaceae</taxon>
        <taxon>Sphaerisporangium</taxon>
    </lineage>
</organism>
<keyword evidence="1" id="KW-0472">Membrane</keyword>
<comment type="caution">
    <text evidence="2">The sequence shown here is derived from an EMBL/GenBank/DDBJ whole genome shotgun (WGS) entry which is preliminary data.</text>
</comment>
<keyword evidence="3" id="KW-1185">Reference proteome</keyword>
<feature type="transmembrane region" description="Helical" evidence="1">
    <location>
        <begin position="163"/>
        <end position="187"/>
    </location>
</feature>
<feature type="transmembrane region" description="Helical" evidence="1">
    <location>
        <begin position="91"/>
        <end position="111"/>
    </location>
</feature>
<gene>
    <name evidence="2" type="ORF">BJ982_007454</name>
</gene>
<dbReference type="AlphaFoldDB" id="A0A7W7GEB8"/>
<dbReference type="GO" id="GO:0016740">
    <property type="term" value="F:transferase activity"/>
    <property type="evidence" value="ECO:0007669"/>
    <property type="project" value="UniProtKB-KW"/>
</dbReference>
<name>A0A7W7GEB8_9ACTN</name>
<evidence type="ECO:0000313" key="2">
    <source>
        <dbReference type="EMBL" id="MBB4705910.1"/>
    </source>
</evidence>
<feature type="transmembrane region" description="Helical" evidence="1">
    <location>
        <begin position="123"/>
        <end position="142"/>
    </location>
</feature>
<keyword evidence="1" id="KW-1133">Transmembrane helix</keyword>
<dbReference type="RefSeq" id="WP_184887919.1">
    <property type="nucleotide sequence ID" value="NZ_BOOV01000003.1"/>
</dbReference>
<accession>A0A7W7GEB8</accession>
<feature type="transmembrane region" description="Helical" evidence="1">
    <location>
        <begin position="193"/>
        <end position="213"/>
    </location>
</feature>
<feature type="transmembrane region" description="Helical" evidence="1">
    <location>
        <begin position="61"/>
        <end position="79"/>
    </location>
</feature>
<dbReference type="EMBL" id="JACHND010000001">
    <property type="protein sequence ID" value="MBB4705910.1"/>
    <property type="molecule type" value="Genomic_DNA"/>
</dbReference>
<proteinExistence type="predicted"/>
<keyword evidence="1" id="KW-0812">Transmembrane</keyword>
<evidence type="ECO:0000313" key="3">
    <source>
        <dbReference type="Proteomes" id="UP000542210"/>
    </source>
</evidence>
<reference evidence="2 3" key="1">
    <citation type="submission" date="2020-08" db="EMBL/GenBank/DDBJ databases">
        <title>Sequencing the genomes of 1000 actinobacteria strains.</title>
        <authorList>
            <person name="Klenk H.-P."/>
        </authorList>
    </citation>
    <scope>NUCLEOTIDE SEQUENCE [LARGE SCALE GENOMIC DNA]</scope>
    <source>
        <strain evidence="2 3">DSM 45784</strain>
    </source>
</reference>
<dbReference type="Proteomes" id="UP000542210">
    <property type="component" value="Unassembled WGS sequence"/>
</dbReference>